<dbReference type="RefSeq" id="WP_194113000.1">
    <property type="nucleotide sequence ID" value="NZ_JADFFL010000007.1"/>
</dbReference>
<evidence type="ECO:0000313" key="2">
    <source>
        <dbReference type="EMBL" id="MBE9663759.1"/>
    </source>
</evidence>
<dbReference type="Pfam" id="PF13715">
    <property type="entry name" value="CarbopepD_reg_2"/>
    <property type="match status" value="1"/>
</dbReference>
<evidence type="ECO:0000313" key="3">
    <source>
        <dbReference type="Proteomes" id="UP000622475"/>
    </source>
</evidence>
<proteinExistence type="predicted"/>
<feature type="chain" id="PRO_5038139362" evidence="1">
    <location>
        <begin position="21"/>
        <end position="269"/>
    </location>
</feature>
<dbReference type="AlphaFoldDB" id="A0A929KY16"/>
<comment type="caution">
    <text evidence="2">The sequence shown here is derived from an EMBL/GenBank/DDBJ whole genome shotgun (WGS) entry which is preliminary data.</text>
</comment>
<gene>
    <name evidence="2" type="ORF">IRJ16_17880</name>
</gene>
<dbReference type="Proteomes" id="UP000622475">
    <property type="component" value="Unassembled WGS sequence"/>
</dbReference>
<keyword evidence="2" id="KW-0121">Carboxypeptidase</keyword>
<feature type="signal peptide" evidence="1">
    <location>
        <begin position="1"/>
        <end position="20"/>
    </location>
</feature>
<keyword evidence="2" id="KW-0645">Protease</keyword>
<reference evidence="2" key="1">
    <citation type="submission" date="2020-10" db="EMBL/GenBank/DDBJ databases">
        <title>Mucilaginibacter mali sp. nov., isolated from rhizosphere soil of apple orchard.</title>
        <authorList>
            <person name="Lee J.-S."/>
            <person name="Kim H.S."/>
            <person name="Kim J.-S."/>
        </authorList>
    </citation>
    <scope>NUCLEOTIDE SEQUENCE</scope>
    <source>
        <strain evidence="2">KCTC 22746</strain>
    </source>
</reference>
<dbReference type="InterPro" id="IPR008969">
    <property type="entry name" value="CarboxyPept-like_regulatory"/>
</dbReference>
<dbReference type="EMBL" id="JADFFL010000007">
    <property type="protein sequence ID" value="MBE9663759.1"/>
    <property type="molecule type" value="Genomic_DNA"/>
</dbReference>
<organism evidence="2 3">
    <name type="scientific">Mucilaginibacter myungsuensis</name>
    <dbReference type="NCBI Taxonomy" id="649104"/>
    <lineage>
        <taxon>Bacteria</taxon>
        <taxon>Pseudomonadati</taxon>
        <taxon>Bacteroidota</taxon>
        <taxon>Sphingobacteriia</taxon>
        <taxon>Sphingobacteriales</taxon>
        <taxon>Sphingobacteriaceae</taxon>
        <taxon>Mucilaginibacter</taxon>
    </lineage>
</organism>
<sequence>MKRSLSLLSLLLLGTLGVVAQEYSGRIIDAKDKSPLPYVNVGVLGKSVGTVSNTEGGFKISPVGDVDSVKISMVGYKPKRFLGADLKANPAKFQTITLEQDVVSLKDVKVKNRKWKEAVLGNTTKSKGTNAGFNSNKLGNEIGIAIKIKRSPTIIKKFNASLSDPSTTNVKMRLNFYTIKDGLPDQLINNENIFVTVKKGDEAIDVDLTQYNIVAEDKFFVSLEWIETSPGRIMFSASLLSSFISRSTSQAAWEKVGIVGIGFNVLAEY</sequence>
<accession>A0A929KY16</accession>
<dbReference type="SUPFAM" id="SSF49464">
    <property type="entry name" value="Carboxypeptidase regulatory domain-like"/>
    <property type="match status" value="1"/>
</dbReference>
<name>A0A929KY16_9SPHI</name>
<protein>
    <submittedName>
        <fullName evidence="2">Carboxypeptidase-like regulatory domain-containing protein</fullName>
    </submittedName>
</protein>
<evidence type="ECO:0000256" key="1">
    <source>
        <dbReference type="SAM" id="SignalP"/>
    </source>
</evidence>
<keyword evidence="3" id="KW-1185">Reference proteome</keyword>
<keyword evidence="2" id="KW-0378">Hydrolase</keyword>
<dbReference type="GO" id="GO:0004180">
    <property type="term" value="F:carboxypeptidase activity"/>
    <property type="evidence" value="ECO:0007669"/>
    <property type="project" value="UniProtKB-KW"/>
</dbReference>
<keyword evidence="1" id="KW-0732">Signal</keyword>